<keyword evidence="8" id="KW-0677">Repeat</keyword>
<dbReference type="InterPro" id="IPR000033">
    <property type="entry name" value="LDLR_classB_rpt"/>
</dbReference>
<reference evidence="26 27" key="1">
    <citation type="submission" date="2016-03" db="EMBL/GenBank/DDBJ databases">
        <title>EvidentialGene: Evidence-directed Construction of Genes on Genomes.</title>
        <authorList>
            <person name="Gilbert D.G."/>
            <person name="Choi J.-H."/>
            <person name="Mockaitis K."/>
            <person name="Colbourne J."/>
            <person name="Pfrender M."/>
        </authorList>
    </citation>
    <scope>NUCLEOTIDE SEQUENCE [LARGE SCALE GENOMIC DNA]</scope>
    <source>
        <strain evidence="26 27">Xinb3</strain>
        <tissue evidence="26">Complete organism</tissue>
    </source>
</reference>
<dbReference type="FunFam" id="2.10.25.10:FF:000009">
    <property type="entry name" value="Low-density lipoprotein receptor isoform 1"/>
    <property type="match status" value="1"/>
</dbReference>
<dbReference type="InterPro" id="IPR003599">
    <property type="entry name" value="Ig_sub"/>
</dbReference>
<feature type="binding site" evidence="21">
    <location>
        <position position="982"/>
    </location>
    <ligand>
        <name>ATP</name>
        <dbReference type="ChEBI" id="CHEBI:30616"/>
    </ligand>
</feature>
<dbReference type="Pfam" id="PF14670">
    <property type="entry name" value="FXa_inhibition"/>
    <property type="match status" value="1"/>
</dbReference>
<keyword evidence="6" id="KW-0808">Transferase</keyword>
<dbReference type="InterPro" id="IPR013783">
    <property type="entry name" value="Ig-like_fold"/>
</dbReference>
<evidence type="ECO:0000256" key="12">
    <source>
        <dbReference type="ARBA" id="ARBA00022989"/>
    </source>
</evidence>
<dbReference type="Gene3D" id="2.120.10.30">
    <property type="entry name" value="TolB, C-terminal domain"/>
    <property type="match status" value="1"/>
</dbReference>
<dbReference type="Pfam" id="PF00057">
    <property type="entry name" value="Ldl_recept_a"/>
    <property type="match status" value="3"/>
</dbReference>
<keyword evidence="14" id="KW-0829">Tyrosine-protein kinase</keyword>
<evidence type="ECO:0000256" key="2">
    <source>
        <dbReference type="ARBA" id="ARBA00011902"/>
    </source>
</evidence>
<dbReference type="PROSITE" id="PS51120">
    <property type="entry name" value="LDLRB"/>
    <property type="match status" value="3"/>
</dbReference>
<comment type="caution">
    <text evidence="26">The sequence shown here is derived from an EMBL/GenBank/DDBJ whole genome shotgun (WGS) entry which is preliminary data.</text>
</comment>
<dbReference type="EMBL" id="LRGB01001581">
    <property type="protein sequence ID" value="KZS11355.1"/>
    <property type="molecule type" value="Genomic_DNA"/>
</dbReference>
<dbReference type="Gene3D" id="2.60.40.10">
    <property type="entry name" value="Immunoglobulins"/>
    <property type="match status" value="2"/>
</dbReference>
<evidence type="ECO:0000256" key="1">
    <source>
        <dbReference type="ARBA" id="ARBA00004479"/>
    </source>
</evidence>
<dbReference type="InterPro" id="IPR000152">
    <property type="entry name" value="EGF-type_Asp/Asn_hydroxyl_site"/>
</dbReference>
<keyword evidence="27" id="KW-1185">Reference proteome</keyword>
<feature type="transmembrane region" description="Helical" evidence="23">
    <location>
        <begin position="876"/>
        <end position="898"/>
    </location>
</feature>
<dbReference type="PROSITE" id="PS00240">
    <property type="entry name" value="RECEPTOR_TYR_KIN_III"/>
    <property type="match status" value="1"/>
</dbReference>
<keyword evidence="5" id="KW-0254">Endocytosis</keyword>
<feature type="repeat" description="LDL-receptor class B" evidence="20">
    <location>
        <begin position="136"/>
        <end position="179"/>
    </location>
</feature>
<dbReference type="InterPro" id="IPR036055">
    <property type="entry name" value="LDL_receptor-like_sf"/>
</dbReference>
<dbReference type="FunFam" id="1.10.510.10:FF:000373">
    <property type="entry name" value="Receptor protein-tyrosine kinase"/>
    <property type="match status" value="1"/>
</dbReference>
<dbReference type="InterPro" id="IPR000719">
    <property type="entry name" value="Prot_kinase_dom"/>
</dbReference>
<evidence type="ECO:0000256" key="20">
    <source>
        <dbReference type="PROSITE-ProRule" id="PRU00461"/>
    </source>
</evidence>
<evidence type="ECO:0000256" key="10">
    <source>
        <dbReference type="ARBA" id="ARBA00022777"/>
    </source>
</evidence>
<evidence type="ECO:0000256" key="19">
    <source>
        <dbReference type="PROSITE-ProRule" id="PRU00124"/>
    </source>
</evidence>
<evidence type="ECO:0000256" key="16">
    <source>
        <dbReference type="ARBA" id="ARBA00023170"/>
    </source>
</evidence>
<comment type="caution">
    <text evidence="19">Lacks conserved residue(s) required for the propagation of feature annotation.</text>
</comment>
<dbReference type="PANTHER" id="PTHR22722">
    <property type="entry name" value="LOW-DENSITY LIPOPROTEIN RECEPTOR-RELATED PROTEIN 2-RELATED"/>
    <property type="match status" value="1"/>
</dbReference>
<keyword evidence="26" id="KW-0449">Lipoprotein</keyword>
<evidence type="ECO:0000256" key="22">
    <source>
        <dbReference type="SAM" id="MobiDB-lite"/>
    </source>
</evidence>
<dbReference type="CDD" id="cd00112">
    <property type="entry name" value="LDLa"/>
    <property type="match status" value="3"/>
</dbReference>
<evidence type="ECO:0000313" key="26">
    <source>
        <dbReference type="EMBL" id="KZS11355.1"/>
    </source>
</evidence>
<evidence type="ECO:0000256" key="18">
    <source>
        <dbReference type="ARBA" id="ARBA00023319"/>
    </source>
</evidence>
<dbReference type="Proteomes" id="UP000076858">
    <property type="component" value="Unassembled WGS sequence"/>
</dbReference>
<dbReference type="SUPFAM" id="SSF57424">
    <property type="entry name" value="LDL receptor-like module"/>
    <property type="match status" value="3"/>
</dbReference>
<dbReference type="PROSITE" id="PS01187">
    <property type="entry name" value="EGF_CA"/>
    <property type="match status" value="1"/>
</dbReference>
<dbReference type="GO" id="GO:0005509">
    <property type="term" value="F:calcium ion binding"/>
    <property type="evidence" value="ECO:0007669"/>
    <property type="project" value="InterPro"/>
</dbReference>
<evidence type="ECO:0000256" key="4">
    <source>
        <dbReference type="ARBA" id="ARBA00022553"/>
    </source>
</evidence>
<dbReference type="InterPro" id="IPR049883">
    <property type="entry name" value="NOTCH1_EGF-like"/>
</dbReference>
<evidence type="ECO:0000256" key="7">
    <source>
        <dbReference type="ARBA" id="ARBA00022692"/>
    </source>
</evidence>
<dbReference type="SUPFAM" id="SSF56112">
    <property type="entry name" value="Protein kinase-like (PK-like)"/>
    <property type="match status" value="1"/>
</dbReference>
<dbReference type="SUPFAM" id="SSF63825">
    <property type="entry name" value="YWTD domain"/>
    <property type="match status" value="1"/>
</dbReference>
<dbReference type="InterPro" id="IPR000742">
    <property type="entry name" value="EGF"/>
</dbReference>
<evidence type="ECO:0000256" key="15">
    <source>
        <dbReference type="ARBA" id="ARBA00023157"/>
    </source>
</evidence>
<dbReference type="InterPro" id="IPR018097">
    <property type="entry name" value="EGF_Ca-bd_CS"/>
</dbReference>
<keyword evidence="13 23" id="KW-0472">Membrane</keyword>
<feature type="compositionally biased region" description="Polar residues" evidence="22">
    <location>
        <begin position="1391"/>
        <end position="1403"/>
    </location>
</feature>
<dbReference type="FunFam" id="3.30.200.20:FF:000776">
    <property type="entry name" value="Flk-1 receptor"/>
    <property type="match status" value="1"/>
</dbReference>
<evidence type="ECO:0000259" key="25">
    <source>
        <dbReference type="PROSITE" id="PS50011"/>
    </source>
</evidence>
<keyword evidence="18" id="KW-0393">Immunoglobulin domain</keyword>
<dbReference type="InterPro" id="IPR017441">
    <property type="entry name" value="Protein_kinase_ATP_BS"/>
</dbReference>
<keyword evidence="3" id="KW-0245">EGF-like domain</keyword>
<feature type="repeat" description="LDL-receptor class B" evidence="20">
    <location>
        <begin position="180"/>
        <end position="222"/>
    </location>
</feature>
<dbReference type="SMART" id="SM00179">
    <property type="entry name" value="EGF_CA"/>
    <property type="match status" value="1"/>
</dbReference>
<evidence type="ECO:0000256" key="13">
    <source>
        <dbReference type="ARBA" id="ARBA00023136"/>
    </source>
</evidence>
<feature type="disulfide bond" evidence="19">
    <location>
        <begin position="485"/>
        <end position="500"/>
    </location>
</feature>
<dbReference type="Gene3D" id="3.30.200.20">
    <property type="entry name" value="Phosphorylase Kinase, domain 1"/>
    <property type="match status" value="1"/>
</dbReference>
<keyword evidence="11 21" id="KW-0067">ATP-binding</keyword>
<dbReference type="GO" id="GO:0005886">
    <property type="term" value="C:plasma membrane"/>
    <property type="evidence" value="ECO:0007669"/>
    <property type="project" value="TreeGrafter"/>
</dbReference>
<dbReference type="STRING" id="35525.A0A164UH25"/>
<dbReference type="PROSITE" id="PS00109">
    <property type="entry name" value="PROTEIN_KINASE_TYR"/>
    <property type="match status" value="1"/>
</dbReference>
<dbReference type="GO" id="GO:0005524">
    <property type="term" value="F:ATP binding"/>
    <property type="evidence" value="ECO:0007669"/>
    <property type="project" value="UniProtKB-UniRule"/>
</dbReference>
<evidence type="ECO:0000256" key="5">
    <source>
        <dbReference type="ARBA" id="ARBA00022583"/>
    </source>
</evidence>
<dbReference type="PROSITE" id="PS50068">
    <property type="entry name" value="LDLRA_2"/>
    <property type="match status" value="3"/>
</dbReference>
<evidence type="ECO:0000256" key="6">
    <source>
        <dbReference type="ARBA" id="ARBA00022679"/>
    </source>
</evidence>
<dbReference type="InterPro" id="IPR001824">
    <property type="entry name" value="Tyr_kinase_rcpt_3_CS"/>
</dbReference>
<keyword evidence="10" id="KW-0418">Kinase</keyword>
<dbReference type="InterPro" id="IPR011009">
    <property type="entry name" value="Kinase-like_dom_sf"/>
</dbReference>
<dbReference type="PROSITE" id="PS00107">
    <property type="entry name" value="PROTEIN_KINASE_ATP"/>
    <property type="match status" value="1"/>
</dbReference>
<evidence type="ECO:0000256" key="23">
    <source>
        <dbReference type="SAM" id="Phobius"/>
    </source>
</evidence>
<evidence type="ECO:0000256" key="14">
    <source>
        <dbReference type="ARBA" id="ARBA00023137"/>
    </source>
</evidence>
<dbReference type="GO" id="GO:0006897">
    <property type="term" value="P:endocytosis"/>
    <property type="evidence" value="ECO:0007669"/>
    <property type="project" value="UniProtKB-KW"/>
</dbReference>
<feature type="region of interest" description="Disordered" evidence="22">
    <location>
        <begin position="1379"/>
        <end position="1403"/>
    </location>
</feature>
<dbReference type="GO" id="GO:0007169">
    <property type="term" value="P:cell surface receptor protein tyrosine kinase signaling pathway"/>
    <property type="evidence" value="ECO:0007669"/>
    <property type="project" value="InterPro"/>
</dbReference>
<dbReference type="Gene3D" id="4.10.400.10">
    <property type="entry name" value="Low-density Lipoprotein Receptor"/>
    <property type="match status" value="3"/>
</dbReference>
<proteinExistence type="predicted"/>
<feature type="chain" id="PRO_5007853578" description="receptor protein-tyrosine kinase" evidence="24">
    <location>
        <begin position="23"/>
        <end position="1403"/>
    </location>
</feature>
<feature type="disulfide bond" evidence="19">
    <location>
        <begin position="512"/>
        <end position="530"/>
    </location>
</feature>
<evidence type="ECO:0000256" key="17">
    <source>
        <dbReference type="ARBA" id="ARBA00023180"/>
    </source>
</evidence>
<dbReference type="FunFam" id="2.120.10.30:FF:000035">
    <property type="entry name" value="Low-density lipoprotein receptor-related protein 2"/>
    <property type="match status" value="1"/>
</dbReference>
<dbReference type="PROSITE" id="PS00010">
    <property type="entry name" value="ASX_HYDROXYL"/>
    <property type="match status" value="1"/>
</dbReference>
<evidence type="ECO:0000313" key="27">
    <source>
        <dbReference type="Proteomes" id="UP000076858"/>
    </source>
</evidence>
<dbReference type="Pfam" id="PF00058">
    <property type="entry name" value="Ldl_recept_b"/>
    <property type="match status" value="2"/>
</dbReference>
<evidence type="ECO:0000256" key="8">
    <source>
        <dbReference type="ARBA" id="ARBA00022737"/>
    </source>
</evidence>
<dbReference type="InterPro" id="IPR002172">
    <property type="entry name" value="LDrepeatLR_classA_rpt"/>
</dbReference>
<protein>
    <recommendedName>
        <fullName evidence="2">receptor protein-tyrosine kinase</fullName>
        <ecNumber evidence="2">2.7.10.1</ecNumber>
    </recommendedName>
</protein>
<dbReference type="SUPFAM" id="SSF57196">
    <property type="entry name" value="EGF/Laminin"/>
    <property type="match status" value="2"/>
</dbReference>
<dbReference type="PANTHER" id="PTHR22722:SF14">
    <property type="entry name" value="MEGALIN, ISOFORM A"/>
    <property type="match status" value="1"/>
</dbReference>
<dbReference type="InterPro" id="IPR001245">
    <property type="entry name" value="Ser-Thr/Tyr_kinase_cat_dom"/>
</dbReference>
<dbReference type="Pfam" id="PF07645">
    <property type="entry name" value="EGF_CA"/>
    <property type="match status" value="1"/>
</dbReference>
<comment type="subcellular location">
    <subcellularLocation>
        <location evidence="1">Membrane</location>
        <topology evidence="1">Single-pass type I membrane protein</topology>
    </subcellularLocation>
</comment>
<feature type="repeat" description="LDL-receptor class B" evidence="20">
    <location>
        <begin position="269"/>
        <end position="311"/>
    </location>
</feature>
<dbReference type="Gene3D" id="2.10.25.10">
    <property type="entry name" value="Laminin"/>
    <property type="match status" value="1"/>
</dbReference>
<keyword evidence="12 23" id="KW-1133">Transmembrane helix</keyword>
<evidence type="ECO:0000256" key="24">
    <source>
        <dbReference type="SAM" id="SignalP"/>
    </source>
</evidence>
<dbReference type="PRINTS" id="PR00261">
    <property type="entry name" value="LDLRECEPTOR"/>
</dbReference>
<dbReference type="PROSITE" id="PS50011">
    <property type="entry name" value="PROTEIN_KINASE_DOM"/>
    <property type="match status" value="1"/>
</dbReference>
<dbReference type="SMART" id="SM00135">
    <property type="entry name" value="LY"/>
    <property type="match status" value="5"/>
</dbReference>
<keyword evidence="15 19" id="KW-1015">Disulfide bond</keyword>
<dbReference type="PROSITE" id="PS01209">
    <property type="entry name" value="LDLRA_1"/>
    <property type="match status" value="2"/>
</dbReference>
<evidence type="ECO:0000256" key="21">
    <source>
        <dbReference type="PROSITE-ProRule" id="PRU10141"/>
    </source>
</evidence>
<dbReference type="OrthoDB" id="21182at2759"/>
<sequence length="1403" mass="159456">MVPILIFNLVVVVFATLRPVKAHEWHLDGDGDCNPGYRFMTDGKACMDVDECADTPGICSQYCVNTPGSYYCKCNETYYEREADKRTCKRKDSITPWLIFTDQHFGCNMSFDAKQYAFVQQDLRNVVAIDFDFREDRLYFADVNAKTIYRTFVNGTSTKETVIKQNVRELEGLAVDWVGRKLYWLDREMKHLEVSELDGTRQKTLKTDDIKNPRAIAVHPGVGYLFFTTWHMQAYIGRLGMDGNNFTRIVTYEQRLAWPNALTIDYITDKLFWADARFHYIAYSDLDGRNRRYVVQNALKVSHIFAIAVFDDFVFWTDWSLKAVCRANKWTGKNYVVLRNATQKFYGLNVYHPLRQASYLNPCGTNNGGCSDLCLLSPSKNGTVGFKCLCPNQFILAPDGKTCIANCTAGFDELSEQCPKCNETFEFQCKNKRCISRSWTCDFENDCTDGDDEDYELCRHQYRECSASEFRCASDGKCVPGYYRCDHDSDCDDGSDEIRCEGFACLNGTFQCKSGHCISQQFRCDGEQDCHPDASDEDDCPFRSSGQRIKMILKKREQLIYVNSTLTISCIYAFEDSYQKKNSDIVWDFPNDLKNAEVMDAVRRLNKKFIRNETHMVSTVTLLNTRTKDTGYFECKGTPNRYLQTASIKKYVYIYDGIELIIVENNGNFLDIPHGQIHYIISCRPTHPDVKVSLVHTHQYTAQGENLLKLKDNLLEDPDSNWSFDQKIGLKLKKAKIDDSGRYECAGLLNGKKQFSYINITVIGMELSKVNSTDEPTIGSNVTLICRTFYTSSISKRPVWAYWIITNESMQLINETNPPRGILIKTDRFSYRDELLYESRLVLIDVAPNAYSFQCRATETRSISFRVGGREKNTSVIAVAVALVVFTIFGIAVGVKFYTCRRGNGFAHAIDSVLNGNVNQLNTELSIENQVDFLPYDKRWEFPRHRLKLGIELGTGCFGRIFKAKAIGIKDCDGSVKTVAVKMIRSKTNAAAMEALISELKILAYLGCHLNIVNLLGACTKQINKGDLLVILEYCRFGNLQTYLMKHRNSFVNQLDEFGSLKTNGEVVNHNTVSANQGNTKVDDNQAQSNARNISVETILMNSNTEIPSTLVSIALCEPHNSSKIVNFFMQWDCTTLFLPHLLSIVAWTCDSEGSKPLWHFQQDPSTISDVSISTRDLISWSFQIARGMDYLVSKKVLHGDLAARNILLADYGVVKVADFGMSKNLYYKENYKKKGRGLLPVKWMAIESLTDRIFSSQSDVWSYGVLLWEIFSLGKVPYPGMDVAHVLVKEILKGYRMDKPDLAPIFIANVMASCWNKEPKGRPTFGQMEEIICGHMESVVSSSYLNMNDPYVKLNEEKNNTTPNDLYGLAKLLQDKIPSQSTENAKRYSASPTRLSSNENVE</sequence>
<feature type="disulfide bond" evidence="19">
    <location>
        <begin position="429"/>
        <end position="447"/>
    </location>
</feature>
<keyword evidence="17" id="KW-0325">Glycoprotein</keyword>
<dbReference type="InterPro" id="IPR011042">
    <property type="entry name" value="6-blade_b-propeller_TolB-like"/>
</dbReference>
<dbReference type="InterPro" id="IPR023415">
    <property type="entry name" value="LDLR_class-A_CS"/>
</dbReference>
<dbReference type="GO" id="GO:0043235">
    <property type="term" value="C:receptor complex"/>
    <property type="evidence" value="ECO:0007669"/>
    <property type="project" value="TreeGrafter"/>
</dbReference>
<evidence type="ECO:0000256" key="11">
    <source>
        <dbReference type="ARBA" id="ARBA00022840"/>
    </source>
</evidence>
<feature type="domain" description="Protein kinase" evidence="25">
    <location>
        <begin position="947"/>
        <end position="1346"/>
    </location>
</feature>
<accession>A0A164UH25</accession>
<organism evidence="26 27">
    <name type="scientific">Daphnia magna</name>
    <dbReference type="NCBI Taxonomy" id="35525"/>
    <lineage>
        <taxon>Eukaryota</taxon>
        <taxon>Metazoa</taxon>
        <taxon>Ecdysozoa</taxon>
        <taxon>Arthropoda</taxon>
        <taxon>Crustacea</taxon>
        <taxon>Branchiopoda</taxon>
        <taxon>Diplostraca</taxon>
        <taxon>Cladocera</taxon>
        <taxon>Anomopoda</taxon>
        <taxon>Daphniidae</taxon>
        <taxon>Daphnia</taxon>
    </lineage>
</organism>
<dbReference type="Pfam" id="PF07714">
    <property type="entry name" value="PK_Tyr_Ser-Thr"/>
    <property type="match status" value="1"/>
</dbReference>
<feature type="signal peptide" evidence="24">
    <location>
        <begin position="1"/>
        <end position="22"/>
    </location>
</feature>
<dbReference type="SMART" id="SM00181">
    <property type="entry name" value="EGF"/>
    <property type="match status" value="3"/>
</dbReference>
<dbReference type="SMART" id="SM00409">
    <property type="entry name" value="IG"/>
    <property type="match status" value="3"/>
</dbReference>
<feature type="disulfide bond" evidence="19">
    <location>
        <begin position="505"/>
        <end position="517"/>
    </location>
</feature>
<keyword evidence="4" id="KW-0597">Phosphoprotein</keyword>
<dbReference type="InterPro" id="IPR008266">
    <property type="entry name" value="Tyr_kinase_AS"/>
</dbReference>
<dbReference type="EC" id="2.7.10.1" evidence="2"/>
<gene>
    <name evidence="26" type="ORF">APZ42_024115</name>
</gene>
<dbReference type="SMART" id="SM00192">
    <property type="entry name" value="LDLa"/>
    <property type="match status" value="3"/>
</dbReference>
<evidence type="ECO:0000256" key="9">
    <source>
        <dbReference type="ARBA" id="ARBA00022741"/>
    </source>
</evidence>
<dbReference type="Gene3D" id="1.10.510.10">
    <property type="entry name" value="Transferase(Phosphotransferase) domain 1"/>
    <property type="match status" value="1"/>
</dbReference>
<evidence type="ECO:0000256" key="3">
    <source>
        <dbReference type="ARBA" id="ARBA00022536"/>
    </source>
</evidence>
<name>A0A164UH25_9CRUS</name>
<dbReference type="InterPro" id="IPR001881">
    <property type="entry name" value="EGF-like_Ca-bd_dom"/>
</dbReference>
<keyword evidence="9 21" id="KW-0547">Nucleotide-binding</keyword>
<keyword evidence="24" id="KW-0732">Signal</keyword>
<keyword evidence="7 23" id="KW-0812">Transmembrane</keyword>
<dbReference type="InterPro" id="IPR051221">
    <property type="entry name" value="LDLR-related"/>
</dbReference>
<keyword evidence="16 26" id="KW-0675">Receptor</keyword>
<dbReference type="GO" id="GO:0004714">
    <property type="term" value="F:transmembrane receptor protein tyrosine kinase activity"/>
    <property type="evidence" value="ECO:0007669"/>
    <property type="project" value="UniProtKB-EC"/>
</dbReference>